<keyword evidence="3" id="KW-1185">Reference proteome</keyword>
<evidence type="ECO:0000313" key="2">
    <source>
        <dbReference type="EMBL" id="KAI9565057.1"/>
    </source>
</evidence>
<proteinExistence type="predicted"/>
<feature type="region of interest" description="Disordered" evidence="1">
    <location>
        <begin position="118"/>
        <end position="139"/>
    </location>
</feature>
<comment type="caution">
    <text evidence="2">The sequence shown here is derived from an EMBL/GenBank/DDBJ whole genome shotgun (WGS) entry which is preliminary data.</text>
</comment>
<gene>
    <name evidence="2" type="ORF">GHT06_008805</name>
</gene>
<dbReference type="EMBL" id="WJBH02000001">
    <property type="protein sequence ID" value="KAI9565057.1"/>
    <property type="molecule type" value="Genomic_DNA"/>
</dbReference>
<name>A0AAD5L4Y5_9CRUS</name>
<accession>A0AAD5L4Y5</accession>
<evidence type="ECO:0000313" key="3">
    <source>
        <dbReference type="Proteomes" id="UP000820818"/>
    </source>
</evidence>
<dbReference type="Pfam" id="PF14223">
    <property type="entry name" value="Retrotran_gag_2"/>
    <property type="match status" value="1"/>
</dbReference>
<organism evidence="2 3">
    <name type="scientific">Daphnia sinensis</name>
    <dbReference type="NCBI Taxonomy" id="1820382"/>
    <lineage>
        <taxon>Eukaryota</taxon>
        <taxon>Metazoa</taxon>
        <taxon>Ecdysozoa</taxon>
        <taxon>Arthropoda</taxon>
        <taxon>Crustacea</taxon>
        <taxon>Branchiopoda</taxon>
        <taxon>Diplostraca</taxon>
        <taxon>Cladocera</taxon>
        <taxon>Anomopoda</taxon>
        <taxon>Daphniidae</taxon>
        <taxon>Daphnia</taxon>
        <taxon>Daphnia similis group</taxon>
    </lineage>
</organism>
<feature type="compositionally biased region" description="Basic and acidic residues" evidence="1">
    <location>
        <begin position="118"/>
        <end position="131"/>
    </location>
</feature>
<reference evidence="2 3" key="1">
    <citation type="submission" date="2022-05" db="EMBL/GenBank/DDBJ databases">
        <title>A multi-omics perspective on studying reproductive biology in Daphnia sinensis.</title>
        <authorList>
            <person name="Jia J."/>
        </authorList>
    </citation>
    <scope>NUCLEOTIDE SEQUENCE [LARGE SCALE GENOMIC DNA]</scope>
    <source>
        <strain evidence="2 3">WSL</strain>
    </source>
</reference>
<protein>
    <submittedName>
        <fullName evidence="2">Uncharacterized protein</fullName>
    </submittedName>
</protein>
<dbReference type="AlphaFoldDB" id="A0AAD5L4Y5"/>
<evidence type="ECO:0000256" key="1">
    <source>
        <dbReference type="SAM" id="MobiDB-lite"/>
    </source>
</evidence>
<dbReference type="Proteomes" id="UP000820818">
    <property type="component" value="Linkage Group LG1"/>
</dbReference>
<sequence>MKPEKQTTLQGCLTAFGMWSRILTEYAQVSIESEPLLWGQFYSFKFQPDQTIMNFIAGIEKIAAQLRDIGAAVDETQIIAKILVSLPVNLQYFLPACDSTSQELKTLSSLTKRLVKEDMSQARNQEKKVEPTDSAMKSDSMLDRTQKAEGSIHHAYPAGSYPAYRGRGGYHQRGAEPGQWNVFGIGDTTLAVIGQGDVQIMSVVNGKHMEGTIKSIT</sequence>